<reference evidence="4" key="1">
    <citation type="journal article" date="2014" name="Int. J. Syst. Evol. Microbiol.">
        <title>Complete genome sequence of Corynebacterium casei LMG S-19264T (=DSM 44701T), isolated from a smear-ripened cheese.</title>
        <authorList>
            <consortium name="US DOE Joint Genome Institute (JGI-PGF)"/>
            <person name="Walter F."/>
            <person name="Albersmeier A."/>
            <person name="Kalinowski J."/>
            <person name="Ruckert C."/>
        </authorList>
    </citation>
    <scope>NUCLEOTIDE SEQUENCE</scope>
    <source>
        <strain evidence="4">VKM Ac-1401</strain>
    </source>
</reference>
<evidence type="ECO:0000256" key="1">
    <source>
        <dbReference type="ARBA" id="ARBA00022729"/>
    </source>
</evidence>
<dbReference type="PANTHER" id="PTHR47791">
    <property type="entry name" value="MEIOTICALLY UP-REGULATED GENE 191 PROTEIN"/>
    <property type="match status" value="1"/>
</dbReference>
<feature type="signal peptide" evidence="2">
    <location>
        <begin position="1"/>
        <end position="26"/>
    </location>
</feature>
<dbReference type="GO" id="GO:0005975">
    <property type="term" value="P:carbohydrate metabolic process"/>
    <property type="evidence" value="ECO:0007669"/>
    <property type="project" value="InterPro"/>
</dbReference>
<evidence type="ECO:0000313" key="5">
    <source>
        <dbReference type="Proteomes" id="UP001142372"/>
    </source>
</evidence>
<reference evidence="4" key="2">
    <citation type="submission" date="2023-01" db="EMBL/GenBank/DDBJ databases">
        <authorList>
            <person name="Sun Q."/>
            <person name="Evtushenko L."/>
        </authorList>
    </citation>
    <scope>NUCLEOTIDE SEQUENCE</scope>
    <source>
        <strain evidence="4">VKM Ac-1401</strain>
    </source>
</reference>
<dbReference type="InterPro" id="IPR005198">
    <property type="entry name" value="Glyco_hydro_76"/>
</dbReference>
<name>A0A9W6H842_9MICO</name>
<dbReference type="PANTHER" id="PTHR47791:SF3">
    <property type="entry name" value="MEIOTICALLY UP-REGULATED GENE 191 PROTEIN"/>
    <property type="match status" value="1"/>
</dbReference>
<dbReference type="InterPro" id="IPR006584">
    <property type="entry name" value="Cellulose-bd_IV"/>
</dbReference>
<dbReference type="SUPFAM" id="SSF49785">
    <property type="entry name" value="Galactose-binding domain-like"/>
    <property type="match status" value="1"/>
</dbReference>
<dbReference type="Gene3D" id="1.50.10.20">
    <property type="match status" value="1"/>
</dbReference>
<dbReference type="SUPFAM" id="SSF48208">
    <property type="entry name" value="Six-hairpin glycosidases"/>
    <property type="match status" value="1"/>
</dbReference>
<dbReference type="GO" id="GO:0030246">
    <property type="term" value="F:carbohydrate binding"/>
    <property type="evidence" value="ECO:0007669"/>
    <property type="project" value="InterPro"/>
</dbReference>
<dbReference type="RefSeq" id="WP_271175997.1">
    <property type="nucleotide sequence ID" value="NZ_BAAAJO010000001.1"/>
</dbReference>
<feature type="chain" id="PRO_5040949449" description="CBM6 domain-containing protein" evidence="2">
    <location>
        <begin position="27"/>
        <end position="512"/>
    </location>
</feature>
<keyword evidence="5" id="KW-1185">Reference proteome</keyword>
<protein>
    <recommendedName>
        <fullName evidence="3">CBM6 domain-containing protein</fullName>
    </recommendedName>
</protein>
<feature type="domain" description="CBM6" evidence="3">
    <location>
        <begin position="386"/>
        <end position="511"/>
    </location>
</feature>
<dbReference type="Gene3D" id="2.60.120.260">
    <property type="entry name" value="Galactose-binding domain-like"/>
    <property type="match status" value="1"/>
</dbReference>
<sequence>MTTRTRIRGGLAAVAAVATLATAVVAQPAAALTTSQADDAYQSFVSQYWDASKNYFYTYSDHVAHSEHAVGPDGGVYTDYWWEAQLWEMVMDRYERTHDSASRAMIDDVFDGFQAAYPTPTDNDWNDDIGWWARGSIRAYELTGESRYLTEAETLFSYVSGYEDTKYGGGIWWKNVDVGDGSKNEKNVATNGTAIYTALRLYAATGTQSYLDTANRLFTWLDTNFDRNGHLRDHVSGTGTYTDYDWTYNQGDYAGAALQMYLVTHDAAYLSKATAAVDWAIANLTDSGTFRNEGSDDTAGFKAILTRNIRALIDEAGQTEYESVLTANASQAVQHVNASGIGGGDWTAPTPALGTAAVQSLAAGATAAIAQQAVPDGSSAIVEGSGVYEAENVDQSGVGNESSNAGFSGRGYVAGWIADGSSVTFHLNVATAGAHTLTLRYAAGAGDATRAVTVAGGQVATVTFPSTGGWGTWSEVTVPVTLAAGSNAVSIRFDAAAGSSNYVNLDRLSVSL</sequence>
<dbReference type="SMART" id="SM00606">
    <property type="entry name" value="CBD_IV"/>
    <property type="match status" value="1"/>
</dbReference>
<dbReference type="CDD" id="cd04083">
    <property type="entry name" value="CBM35_Lmo2446-like"/>
    <property type="match status" value="1"/>
</dbReference>
<keyword evidence="1 2" id="KW-0732">Signal</keyword>
<dbReference type="Proteomes" id="UP001142372">
    <property type="component" value="Unassembled WGS sequence"/>
</dbReference>
<dbReference type="AlphaFoldDB" id="A0A9W6H842"/>
<evidence type="ECO:0000259" key="3">
    <source>
        <dbReference type="PROSITE" id="PS51175"/>
    </source>
</evidence>
<dbReference type="PROSITE" id="PS51175">
    <property type="entry name" value="CBM6"/>
    <property type="match status" value="1"/>
</dbReference>
<dbReference type="InterPro" id="IPR005084">
    <property type="entry name" value="CBM6"/>
</dbReference>
<proteinExistence type="predicted"/>
<dbReference type="InterPro" id="IPR008979">
    <property type="entry name" value="Galactose-bd-like_sf"/>
</dbReference>
<evidence type="ECO:0000256" key="2">
    <source>
        <dbReference type="SAM" id="SignalP"/>
    </source>
</evidence>
<dbReference type="Pfam" id="PF03663">
    <property type="entry name" value="Glyco_hydro_76"/>
    <property type="match status" value="1"/>
</dbReference>
<organism evidence="4 5">
    <name type="scientific">Leifsonia poae</name>
    <dbReference type="NCBI Taxonomy" id="110933"/>
    <lineage>
        <taxon>Bacteria</taxon>
        <taxon>Bacillati</taxon>
        <taxon>Actinomycetota</taxon>
        <taxon>Actinomycetes</taxon>
        <taxon>Micrococcales</taxon>
        <taxon>Microbacteriaceae</taxon>
        <taxon>Leifsonia</taxon>
    </lineage>
</organism>
<comment type="caution">
    <text evidence="4">The sequence shown here is derived from an EMBL/GenBank/DDBJ whole genome shotgun (WGS) entry which is preliminary data.</text>
</comment>
<gene>
    <name evidence="4" type="ORF">GCM10017584_08850</name>
</gene>
<dbReference type="InterPro" id="IPR008928">
    <property type="entry name" value="6-hairpin_glycosidase_sf"/>
</dbReference>
<dbReference type="InterPro" id="IPR053169">
    <property type="entry name" value="MUG_Protein"/>
</dbReference>
<accession>A0A9W6H842</accession>
<dbReference type="Pfam" id="PF03422">
    <property type="entry name" value="CBM_6"/>
    <property type="match status" value="1"/>
</dbReference>
<dbReference type="EMBL" id="BSEN01000003">
    <property type="protein sequence ID" value="GLJ75311.1"/>
    <property type="molecule type" value="Genomic_DNA"/>
</dbReference>
<evidence type="ECO:0000313" key="4">
    <source>
        <dbReference type="EMBL" id="GLJ75311.1"/>
    </source>
</evidence>